<dbReference type="InterPro" id="IPR005135">
    <property type="entry name" value="Endo/exonuclease/phosphatase"/>
</dbReference>
<evidence type="ECO:0000256" key="2">
    <source>
        <dbReference type="SAM" id="SignalP"/>
    </source>
</evidence>
<gene>
    <name evidence="4" type="ORF">PLANPX_0596</name>
</gene>
<proteinExistence type="predicted"/>
<dbReference type="PROSITE" id="PS51257">
    <property type="entry name" value="PROKAR_LIPOPROTEIN"/>
    <property type="match status" value="1"/>
</dbReference>
<evidence type="ECO:0000259" key="3">
    <source>
        <dbReference type="Pfam" id="PF03372"/>
    </source>
</evidence>
<sequence length="433" mass="46652">MDRPAIFPSRDRCYALPMLLAACLVFSTPCAANAAPSLRIATFNLSLYGQTGGEILARLQSKTDPQAQHLAEIIQRVRPDVILLNEIDHDPDGAVLKAFCDNYLTVPQHASQSPAGPAEAIQYPYRYTAAVNTGRHSGFDLGRNGTIDATPGSDAYGADAWGYGRYAGQYAMAILSRYPIDEAKIRTFQNFHWRDMPDAQLPDDPATPEPHDWYSAAALEQFPLSSKSHWDVPIVVNGRTIHLLASHPTPPTFDGPEDRNGKRNHDEIRFWVDYIGPAEQGAYIVDDHGAKGGLAAPQSEQARPAPGASFVILGDLNGDPLDGDGPAGIAALLAAPQLLKYSPPASLGAVEQAKLQGGTNARHRGDPAHDTCDPADDPGPGNLHIDYALPSADLKVTASGVFWPTADDPLFPLVGTHPFPSSDHRLVWVDLEL</sequence>
<dbReference type="AlphaFoldDB" id="A0A5K7X2V3"/>
<dbReference type="Proteomes" id="UP000326837">
    <property type="component" value="Chromosome"/>
</dbReference>
<name>A0A5K7X2V3_9BACT</name>
<protein>
    <submittedName>
        <fullName evidence="4">Succinyl-CoA synthetase alpha subunit</fullName>
    </submittedName>
</protein>
<dbReference type="Gene3D" id="3.60.10.10">
    <property type="entry name" value="Endonuclease/exonuclease/phosphatase"/>
    <property type="match status" value="1"/>
</dbReference>
<dbReference type="EMBL" id="AP021861">
    <property type="protein sequence ID" value="BBO30984.1"/>
    <property type="molecule type" value="Genomic_DNA"/>
</dbReference>
<feature type="signal peptide" evidence="2">
    <location>
        <begin position="1"/>
        <end position="34"/>
    </location>
</feature>
<feature type="compositionally biased region" description="Basic and acidic residues" evidence="1">
    <location>
        <begin position="363"/>
        <end position="372"/>
    </location>
</feature>
<organism evidence="4 5">
    <name type="scientific">Lacipirellula parvula</name>
    <dbReference type="NCBI Taxonomy" id="2650471"/>
    <lineage>
        <taxon>Bacteria</taxon>
        <taxon>Pseudomonadati</taxon>
        <taxon>Planctomycetota</taxon>
        <taxon>Planctomycetia</taxon>
        <taxon>Pirellulales</taxon>
        <taxon>Lacipirellulaceae</taxon>
        <taxon>Lacipirellula</taxon>
    </lineage>
</organism>
<dbReference type="KEGG" id="lpav:PLANPX_0596"/>
<feature type="chain" id="PRO_5025064776" evidence="2">
    <location>
        <begin position="35"/>
        <end position="433"/>
    </location>
</feature>
<dbReference type="SUPFAM" id="SSF56219">
    <property type="entry name" value="DNase I-like"/>
    <property type="match status" value="1"/>
</dbReference>
<keyword evidence="5" id="KW-1185">Reference proteome</keyword>
<evidence type="ECO:0000256" key="1">
    <source>
        <dbReference type="SAM" id="MobiDB-lite"/>
    </source>
</evidence>
<dbReference type="Pfam" id="PF03372">
    <property type="entry name" value="Exo_endo_phos"/>
    <property type="match status" value="1"/>
</dbReference>
<reference evidence="5" key="1">
    <citation type="submission" date="2019-10" db="EMBL/GenBank/DDBJ databases">
        <title>Lacipirellula parvula gen. nov., sp. nov., representing a lineage of planctomycetes widespread in freshwater anoxic habitats, and description of the family Lacipirellulaceae.</title>
        <authorList>
            <person name="Dedysh S.N."/>
            <person name="Kulichevskaya I.S."/>
            <person name="Beletsky A.V."/>
            <person name="Rakitin A.L."/>
            <person name="Mardanov A.V."/>
            <person name="Ivanova A.A."/>
            <person name="Saltykova V.X."/>
            <person name="Rijpstra W.I.C."/>
            <person name="Sinninghe Damste J.S."/>
            <person name="Ravin N.V."/>
        </authorList>
    </citation>
    <scope>NUCLEOTIDE SEQUENCE [LARGE SCALE GENOMIC DNA]</scope>
    <source>
        <strain evidence="5">PX69</strain>
    </source>
</reference>
<feature type="domain" description="Endonuclease/exonuclease/phosphatase" evidence="3">
    <location>
        <begin position="61"/>
        <end position="424"/>
    </location>
</feature>
<accession>A0A5K7X2V3</accession>
<dbReference type="GO" id="GO:0003824">
    <property type="term" value="F:catalytic activity"/>
    <property type="evidence" value="ECO:0007669"/>
    <property type="project" value="InterPro"/>
</dbReference>
<evidence type="ECO:0000313" key="4">
    <source>
        <dbReference type="EMBL" id="BBO30984.1"/>
    </source>
</evidence>
<evidence type="ECO:0000313" key="5">
    <source>
        <dbReference type="Proteomes" id="UP000326837"/>
    </source>
</evidence>
<dbReference type="InterPro" id="IPR036691">
    <property type="entry name" value="Endo/exonu/phosph_ase_sf"/>
</dbReference>
<feature type="region of interest" description="Disordered" evidence="1">
    <location>
        <begin position="357"/>
        <end position="379"/>
    </location>
</feature>
<keyword evidence="2" id="KW-0732">Signal</keyword>
<dbReference type="RefSeq" id="WP_152097214.1">
    <property type="nucleotide sequence ID" value="NZ_AP021861.1"/>
</dbReference>